<sequence length="84" mass="9204">MSKAISVSKELAIELALVALKEDGVSVIDGPINATYMDRRLGIGKQDCGWVVSAQYTIEGWWEKGHAIIYVSDPDAEVQIRPSL</sequence>
<dbReference type="AlphaFoldDB" id="A0A6N9HQ17"/>
<dbReference type="RefSeq" id="WP_161028344.1">
    <property type="nucleotide sequence ID" value="NZ_WWCJ01000029.1"/>
</dbReference>
<reference evidence="1 2" key="1">
    <citation type="submission" date="2019-12" db="EMBL/GenBank/DDBJ databases">
        <title>Novel species isolated from a subtropical stream in China.</title>
        <authorList>
            <person name="Lu H."/>
        </authorList>
    </citation>
    <scope>NUCLEOTIDE SEQUENCE [LARGE SCALE GENOMIC DNA]</scope>
    <source>
        <strain evidence="1 2">DS3</strain>
    </source>
</reference>
<evidence type="ECO:0000313" key="2">
    <source>
        <dbReference type="Proteomes" id="UP000448575"/>
    </source>
</evidence>
<protein>
    <submittedName>
        <fullName evidence="1">Uncharacterized protein</fullName>
    </submittedName>
</protein>
<comment type="caution">
    <text evidence="1">The sequence shown here is derived from an EMBL/GenBank/DDBJ whole genome shotgun (WGS) entry which is preliminary data.</text>
</comment>
<dbReference type="Proteomes" id="UP000448575">
    <property type="component" value="Unassembled WGS sequence"/>
</dbReference>
<evidence type="ECO:0000313" key="1">
    <source>
        <dbReference type="EMBL" id="MYN05397.1"/>
    </source>
</evidence>
<gene>
    <name evidence="1" type="ORF">GTP41_25185</name>
</gene>
<name>A0A6N9HQ17_9BURK</name>
<proteinExistence type="predicted"/>
<keyword evidence="2" id="KW-1185">Reference proteome</keyword>
<accession>A0A6N9HQ17</accession>
<dbReference type="EMBL" id="WWCJ01000029">
    <property type="protein sequence ID" value="MYN05397.1"/>
    <property type="molecule type" value="Genomic_DNA"/>
</dbReference>
<organism evidence="1 2">
    <name type="scientific">Pseudoduganella guangdongensis</name>
    <dbReference type="NCBI Taxonomy" id="2692179"/>
    <lineage>
        <taxon>Bacteria</taxon>
        <taxon>Pseudomonadati</taxon>
        <taxon>Pseudomonadota</taxon>
        <taxon>Betaproteobacteria</taxon>
        <taxon>Burkholderiales</taxon>
        <taxon>Oxalobacteraceae</taxon>
        <taxon>Telluria group</taxon>
        <taxon>Pseudoduganella</taxon>
    </lineage>
</organism>